<evidence type="ECO:0000256" key="3">
    <source>
        <dbReference type="ARBA" id="ARBA00022679"/>
    </source>
</evidence>
<dbReference type="InterPro" id="IPR006464">
    <property type="entry name" value="AcTrfase_RimI/Ard1"/>
</dbReference>
<keyword evidence="2 5" id="KW-0963">Cytoplasm</keyword>
<dbReference type="EC" id="2.3.1.266" evidence="5"/>
<gene>
    <name evidence="7" type="primary">rimI</name>
    <name evidence="7" type="ORF">ENL43_03185</name>
</gene>
<dbReference type="PANTHER" id="PTHR43420:SF12">
    <property type="entry name" value="N-ACETYLTRANSFERASE DOMAIN-CONTAINING PROTEIN"/>
    <property type="match status" value="1"/>
</dbReference>
<sequence length="148" mass="17344">MLTLNIIPLNKGHIPAIYEIERESFRSPWTLEAFLAELHNPASLSFVAVVENEVAGYIIAWEFEHSIHIGNIAVKKDFRRKGIATRLIKKILKIAEEKHHRFVSLEVRRSNLPAIRLYEKMGFKLDRVIKRYYSDNFEDALIYKYSIT</sequence>
<comment type="caution">
    <text evidence="7">The sequence shown here is derived from an EMBL/GenBank/DDBJ whole genome shotgun (WGS) entry which is preliminary data.</text>
</comment>
<evidence type="ECO:0000256" key="4">
    <source>
        <dbReference type="ARBA" id="ARBA00023315"/>
    </source>
</evidence>
<comment type="function">
    <text evidence="5">Acetylates the N-terminal alanine of ribosomal protein bS18.</text>
</comment>
<dbReference type="EMBL" id="DRTX01000161">
    <property type="protein sequence ID" value="HHF53350.1"/>
    <property type="molecule type" value="Genomic_DNA"/>
</dbReference>
<dbReference type="Pfam" id="PF00583">
    <property type="entry name" value="Acetyltransf_1"/>
    <property type="match status" value="1"/>
</dbReference>
<dbReference type="InterPro" id="IPR050680">
    <property type="entry name" value="YpeA/RimI_acetyltransf"/>
</dbReference>
<comment type="subcellular location">
    <subcellularLocation>
        <location evidence="5">Cytoplasm</location>
    </subcellularLocation>
</comment>
<reference evidence="7" key="1">
    <citation type="journal article" date="2020" name="mSystems">
        <title>Genome- and Community-Level Interaction Insights into Carbon Utilization and Element Cycling Functions of Hydrothermarchaeota in Hydrothermal Sediment.</title>
        <authorList>
            <person name="Zhou Z."/>
            <person name="Liu Y."/>
            <person name="Xu W."/>
            <person name="Pan J."/>
            <person name="Luo Z.H."/>
            <person name="Li M."/>
        </authorList>
    </citation>
    <scope>NUCLEOTIDE SEQUENCE [LARGE SCALE GENOMIC DNA]</scope>
    <source>
        <strain evidence="7">HyVt-96</strain>
    </source>
</reference>
<dbReference type="PROSITE" id="PS51186">
    <property type="entry name" value="GNAT"/>
    <property type="match status" value="1"/>
</dbReference>
<evidence type="ECO:0000256" key="5">
    <source>
        <dbReference type="RuleBase" id="RU363094"/>
    </source>
</evidence>
<dbReference type="InterPro" id="IPR000182">
    <property type="entry name" value="GNAT_dom"/>
</dbReference>
<dbReference type="AlphaFoldDB" id="A0A7V5HNQ9"/>
<dbReference type="CDD" id="cd04301">
    <property type="entry name" value="NAT_SF"/>
    <property type="match status" value="1"/>
</dbReference>
<name>A0A7V5HNQ9_UNCW3</name>
<comment type="catalytic activity">
    <reaction evidence="5">
        <text>N-terminal L-alanyl-[ribosomal protein bS18] + acetyl-CoA = N-terminal N(alpha)-acetyl-L-alanyl-[ribosomal protein bS18] + CoA + H(+)</text>
        <dbReference type="Rhea" id="RHEA:43756"/>
        <dbReference type="Rhea" id="RHEA-COMP:10676"/>
        <dbReference type="Rhea" id="RHEA-COMP:10677"/>
        <dbReference type="ChEBI" id="CHEBI:15378"/>
        <dbReference type="ChEBI" id="CHEBI:57287"/>
        <dbReference type="ChEBI" id="CHEBI:57288"/>
        <dbReference type="ChEBI" id="CHEBI:64718"/>
        <dbReference type="ChEBI" id="CHEBI:83683"/>
        <dbReference type="EC" id="2.3.1.266"/>
    </reaction>
</comment>
<keyword evidence="4" id="KW-0012">Acyltransferase</keyword>
<dbReference type="GO" id="GO:0005737">
    <property type="term" value="C:cytoplasm"/>
    <property type="evidence" value="ECO:0007669"/>
    <property type="project" value="UniProtKB-SubCell"/>
</dbReference>
<comment type="similarity">
    <text evidence="1 5">Belongs to the acetyltransferase family. RimI subfamily.</text>
</comment>
<evidence type="ECO:0000259" key="6">
    <source>
        <dbReference type="PROSITE" id="PS51186"/>
    </source>
</evidence>
<evidence type="ECO:0000256" key="1">
    <source>
        <dbReference type="ARBA" id="ARBA00005395"/>
    </source>
</evidence>
<proteinExistence type="inferred from homology"/>
<evidence type="ECO:0000313" key="7">
    <source>
        <dbReference type="EMBL" id="HHF53350.1"/>
    </source>
</evidence>
<dbReference type="Gene3D" id="3.40.630.30">
    <property type="match status" value="1"/>
</dbReference>
<evidence type="ECO:0000256" key="2">
    <source>
        <dbReference type="ARBA" id="ARBA00022490"/>
    </source>
</evidence>
<dbReference type="PANTHER" id="PTHR43420">
    <property type="entry name" value="ACETYLTRANSFERASE"/>
    <property type="match status" value="1"/>
</dbReference>
<dbReference type="InterPro" id="IPR016181">
    <property type="entry name" value="Acyl_CoA_acyltransferase"/>
</dbReference>
<dbReference type="Proteomes" id="UP000886050">
    <property type="component" value="Unassembled WGS sequence"/>
</dbReference>
<dbReference type="GO" id="GO:0008999">
    <property type="term" value="F:protein-N-terminal-alanine acetyltransferase activity"/>
    <property type="evidence" value="ECO:0007669"/>
    <property type="project" value="UniProtKB-EC"/>
</dbReference>
<organism evidence="7">
    <name type="scientific">candidate division WOR-3 bacterium</name>
    <dbReference type="NCBI Taxonomy" id="2052148"/>
    <lineage>
        <taxon>Bacteria</taxon>
        <taxon>Bacteria division WOR-3</taxon>
    </lineage>
</organism>
<keyword evidence="3" id="KW-0808">Transferase</keyword>
<feature type="domain" description="N-acetyltransferase" evidence="6">
    <location>
        <begin position="4"/>
        <end position="148"/>
    </location>
</feature>
<accession>A0A7V5HNQ9</accession>
<protein>
    <recommendedName>
        <fullName evidence="5">[Ribosomal protein bS18]-alanine N-acetyltransferase</fullName>
        <ecNumber evidence="5">2.3.1.266</ecNumber>
    </recommendedName>
</protein>
<dbReference type="SUPFAM" id="SSF55729">
    <property type="entry name" value="Acyl-CoA N-acyltransferases (Nat)"/>
    <property type="match status" value="1"/>
</dbReference>
<dbReference type="NCBIfam" id="TIGR01575">
    <property type="entry name" value="rimI"/>
    <property type="match status" value="1"/>
</dbReference>